<evidence type="ECO:0000256" key="6">
    <source>
        <dbReference type="ARBA" id="ARBA00023088"/>
    </source>
</evidence>
<evidence type="ECO:0000256" key="4">
    <source>
        <dbReference type="ARBA" id="ARBA00022729"/>
    </source>
</evidence>
<feature type="region of interest" description="Disordered" evidence="7">
    <location>
        <begin position="872"/>
        <end position="909"/>
    </location>
</feature>
<keyword evidence="8" id="KW-1133">Transmembrane helix</keyword>
<dbReference type="NCBIfam" id="TIGR01167">
    <property type="entry name" value="LPXTG_anchor"/>
    <property type="match status" value="1"/>
</dbReference>
<dbReference type="EMBL" id="JBDIML010000002">
    <property type="protein sequence ID" value="MEN2766877.1"/>
    <property type="molecule type" value="Genomic_DNA"/>
</dbReference>
<feature type="domain" description="Fibronectin type-III" evidence="10">
    <location>
        <begin position="793"/>
        <end position="882"/>
    </location>
</feature>
<feature type="compositionally biased region" description="Polar residues" evidence="7">
    <location>
        <begin position="886"/>
        <end position="909"/>
    </location>
</feature>
<evidence type="ECO:0000256" key="5">
    <source>
        <dbReference type="ARBA" id="ARBA00022737"/>
    </source>
</evidence>
<dbReference type="Gene3D" id="1.50.10.20">
    <property type="match status" value="1"/>
</dbReference>
<evidence type="ECO:0000313" key="11">
    <source>
        <dbReference type="EMBL" id="MEN2766877.1"/>
    </source>
</evidence>
<dbReference type="SUPFAM" id="SSF49265">
    <property type="entry name" value="Fibronectin type III"/>
    <property type="match status" value="1"/>
</dbReference>
<keyword evidence="4" id="KW-0732">Signal</keyword>
<evidence type="ECO:0000256" key="1">
    <source>
        <dbReference type="ARBA" id="ARBA00004168"/>
    </source>
</evidence>
<dbReference type="Gene3D" id="2.60.40.10">
    <property type="entry name" value="Immunoglobulins"/>
    <property type="match status" value="2"/>
</dbReference>
<dbReference type="Pfam" id="PF00746">
    <property type="entry name" value="Gram_pos_anchor"/>
    <property type="match status" value="1"/>
</dbReference>
<accession>A0ABU9XF26</accession>
<keyword evidence="8" id="KW-0812">Transmembrane</keyword>
<dbReference type="InterPro" id="IPR013783">
    <property type="entry name" value="Ig-like_fold"/>
</dbReference>
<dbReference type="Pfam" id="PF00432">
    <property type="entry name" value="Prenyltrans"/>
    <property type="match status" value="2"/>
</dbReference>
<evidence type="ECO:0000259" key="9">
    <source>
        <dbReference type="PROSITE" id="PS50847"/>
    </source>
</evidence>
<dbReference type="CDD" id="cd00688">
    <property type="entry name" value="ISOPREN_C2_like"/>
    <property type="match status" value="1"/>
</dbReference>
<feature type="region of interest" description="Disordered" evidence="7">
    <location>
        <begin position="790"/>
        <end position="811"/>
    </location>
</feature>
<protein>
    <submittedName>
        <fullName evidence="11">DUF4430 domain-containing protein</fullName>
    </submittedName>
</protein>
<dbReference type="CDD" id="cd00063">
    <property type="entry name" value="FN3"/>
    <property type="match status" value="1"/>
</dbReference>
<comment type="caution">
    <text evidence="11">The sequence shown here is derived from an EMBL/GenBank/DDBJ whole genome shotgun (WGS) entry which is preliminary data.</text>
</comment>
<keyword evidence="8" id="KW-0472">Membrane</keyword>
<keyword evidence="5" id="KW-0677">Repeat</keyword>
<dbReference type="InterPro" id="IPR003961">
    <property type="entry name" value="FN3_dom"/>
</dbReference>
<sequence length="945" mass="103093">MFKRILSTLLIAVLIVFNIPPKESFINAAEASSDTVSVNVRVEAYNRTIVEPTEVEVGSFDLQQYVGGTSPITTEDPRAIHAIIRALESAGINTLDKNEFDLGYGGNYIAGIDGLWEFDRGGFSGWMYYIDNQFVPVGVLDRKITDGESIVVFYVDNYNDNTYSWFDQEHITAEVGEPISIKQNGLVYDTWTNEQTTGPVEGSTILVNNDPYLQGGNAVVTDENGMATVTFDEAGTYTLSAERKSGELTNISRPYAQITVEEAPPEDTTPPSVTVDTLTDGMVVEEPELTFRASATDEIDGSITPTIKLNDTKLNPQQDGQFKASLLEGKNVIQVTAVDSNQNKVTKSYNVTYQSKKTTNYNIEDAMKKASNHMLHEGIISEWQAIGLARAGVSIPNEYLQIFDEAIQSQIVEQLESQRVKITDIERLAIAAVALGKDPQDINGLDLIELIYNSPERRGGYDTMTFQGNNGPIFALIALDSNAYTVPSDAKWNRQRLIAELLRTQNEDGSWNLNEYFSSPSIDITAMAITGLSPYKDQAPVKEALDKAVDYLSSVQTDEGGFDGGSFVGGVTSEATSQVIIGLTAYGIDPTGSDFTKNGNNLVDHLLSFQLADGGFQHTSGDSMSNSMATEQAYQALVAYQLYQHDGGSLYQFPQSSDPVEKVINLNEQVDVTKNQVVKIKGSKTQVVMPDDLPEGTKLIVREITKQSPGLEKAGDVFNFEFQFPDGKQPKGSYQLTMGVNSGVDLSKTGIYYLNEQTEAWEYVGGWGDAKDEVITVQVDHFSTYGVFTDTEGPSEPQVTEKSKTSDSISLGLSADDPSGIKEYIIYRDGKQVAVVPGTDAEYVDTALKANQVYQYTVVAVDYVGNNSTEGKISVRTKEKEAANDEQGNSGSGTDKGDGNSTDGKTGHQLPNTATNIYNYLLIGVLLLAIGGVMLLVQKRRALSK</sequence>
<comment type="subcellular location">
    <subcellularLocation>
        <location evidence="1">Secreted</location>
        <location evidence="1">Cell wall</location>
        <topology evidence="1">Peptidoglycan-anchor</topology>
    </subcellularLocation>
</comment>
<dbReference type="InterPro" id="IPR027954">
    <property type="entry name" value="Transcobalamin-like_C"/>
</dbReference>
<dbReference type="InterPro" id="IPR008930">
    <property type="entry name" value="Terpenoid_cyclase/PrenylTrfase"/>
</dbReference>
<evidence type="ECO:0000256" key="8">
    <source>
        <dbReference type="SAM" id="Phobius"/>
    </source>
</evidence>
<evidence type="ECO:0000259" key="10">
    <source>
        <dbReference type="PROSITE" id="PS50853"/>
    </source>
</evidence>
<evidence type="ECO:0000256" key="3">
    <source>
        <dbReference type="ARBA" id="ARBA00022525"/>
    </source>
</evidence>
<gene>
    <name evidence="11" type="ORF">ABC228_06745</name>
</gene>
<keyword evidence="6" id="KW-0572">Peptidoglycan-anchor</keyword>
<organism evidence="11 12">
    <name type="scientific">Ornithinibacillus xuwenensis</name>
    <dbReference type="NCBI Taxonomy" id="3144668"/>
    <lineage>
        <taxon>Bacteria</taxon>
        <taxon>Bacillati</taxon>
        <taxon>Bacillota</taxon>
        <taxon>Bacilli</taxon>
        <taxon>Bacillales</taxon>
        <taxon>Bacillaceae</taxon>
        <taxon>Ornithinibacillus</taxon>
    </lineage>
</organism>
<dbReference type="Pfam" id="PF14478">
    <property type="entry name" value="DUF4430"/>
    <property type="match status" value="1"/>
</dbReference>
<keyword evidence="2" id="KW-0134">Cell wall</keyword>
<keyword evidence="3" id="KW-0964">Secreted</keyword>
<proteinExistence type="predicted"/>
<dbReference type="InterPro" id="IPR036116">
    <property type="entry name" value="FN3_sf"/>
</dbReference>
<dbReference type="InterPro" id="IPR001330">
    <property type="entry name" value="Prenyltrans"/>
</dbReference>
<evidence type="ECO:0000256" key="7">
    <source>
        <dbReference type="SAM" id="MobiDB-lite"/>
    </source>
</evidence>
<dbReference type="RefSeq" id="WP_345824344.1">
    <property type="nucleotide sequence ID" value="NZ_JBDIML010000002.1"/>
</dbReference>
<dbReference type="Proteomes" id="UP001444625">
    <property type="component" value="Unassembled WGS sequence"/>
</dbReference>
<evidence type="ECO:0000256" key="2">
    <source>
        <dbReference type="ARBA" id="ARBA00022512"/>
    </source>
</evidence>
<keyword evidence="12" id="KW-1185">Reference proteome</keyword>
<dbReference type="InterPro" id="IPR019931">
    <property type="entry name" value="LPXTG_anchor"/>
</dbReference>
<name>A0ABU9XF26_9BACI</name>
<dbReference type="PROSITE" id="PS50853">
    <property type="entry name" value="FN3"/>
    <property type="match status" value="1"/>
</dbReference>
<dbReference type="PROSITE" id="PS50847">
    <property type="entry name" value="GRAM_POS_ANCHORING"/>
    <property type="match status" value="1"/>
</dbReference>
<reference evidence="11 12" key="1">
    <citation type="submission" date="2024-05" db="EMBL/GenBank/DDBJ databases">
        <authorList>
            <person name="Haq I."/>
            <person name="Ullah Z."/>
            <person name="Ahmad R."/>
            <person name="Li M."/>
            <person name="Tong Y."/>
        </authorList>
    </citation>
    <scope>NUCLEOTIDE SEQUENCE [LARGE SCALE GENOMIC DNA]</scope>
    <source>
        <strain evidence="11 12">16A2E</strain>
    </source>
</reference>
<feature type="transmembrane region" description="Helical" evidence="8">
    <location>
        <begin position="917"/>
        <end position="937"/>
    </location>
</feature>
<dbReference type="SUPFAM" id="SSF48239">
    <property type="entry name" value="Terpenoid cyclases/Protein prenyltransferases"/>
    <property type="match status" value="1"/>
</dbReference>
<feature type="domain" description="Gram-positive cocci surface proteins LPxTG" evidence="9">
    <location>
        <begin position="910"/>
        <end position="945"/>
    </location>
</feature>
<evidence type="ECO:0000313" key="12">
    <source>
        <dbReference type="Proteomes" id="UP001444625"/>
    </source>
</evidence>